<protein>
    <submittedName>
        <fullName evidence="2">Pentapeptide repeat protein</fullName>
    </submittedName>
</protein>
<dbReference type="InterPro" id="IPR001646">
    <property type="entry name" value="5peptide_repeat"/>
</dbReference>
<name>B8EKY7_METSB</name>
<dbReference type="KEGG" id="msl:Msil_3106"/>
<dbReference type="PANTHER" id="PTHR14136">
    <property type="entry name" value="BTB_POZ DOMAIN-CONTAINING PROTEIN KCTD9"/>
    <property type="match status" value="1"/>
</dbReference>
<dbReference type="SUPFAM" id="SSF141571">
    <property type="entry name" value="Pentapeptide repeat-like"/>
    <property type="match status" value="1"/>
</dbReference>
<dbReference type="Gene3D" id="2.160.20.80">
    <property type="entry name" value="E3 ubiquitin-protein ligase SopA"/>
    <property type="match status" value="1"/>
</dbReference>
<keyword evidence="3" id="KW-1185">Reference proteome</keyword>
<gene>
    <name evidence="2" type="ordered locus">Msil_3106</name>
</gene>
<dbReference type="InterPro" id="IPR007111">
    <property type="entry name" value="NACHT_NTPase"/>
</dbReference>
<accession>B8EKY7</accession>
<sequence>MARTRKPVARAETGILLVRDSTLKAEWPKFVANIVKVVGSGFAIFHGHLDHIPEGISSLVEAAGAISIDAPPGERGWLLFALGFAWAFDELRARGQLDDIGVETAVRDALAEAKERVDQGEQIIPTSFLDQPTTLPLYRLVRDSFVERKGAFRAAGGEKDDILRARFDAAFDRAIFLLWSQSPEQYQPLAAALNAPGAAAHAFRLEWDAYRKGLIHEFEVKPVFGQETLKIALSQIYVPLRGVWREEHDDPRPPSRSVKTRALTLSPSRWKASHFVWLDDELDAWATGGHEEYELKLLGGGPGSGKSTIAKALARRLAARDDCRPLFISLANIDAAIDLREAINAHFTKRTANPFRQPPLARNVVEDGPPLVLIFDGLDELARPGEAANDIARDFMGKLGQLTSELRGDKKSRLRVIVTGRMPSFQAAQRFAGAVNRKSYEVVGFLPIKGAELFQTSEEFGGKGLDVASGVLESVLTVAPPQKAAPEQQSDIARIDQRETWWKGYAAAVGLSLKPPHALSAPALTELTREPLLCYLLVLSGYLTEGAQLAAGNLNLIYRELIDEVWRRGWGDDPDNGRRPGAGRFLSQEGFNRLMETIALAGWQGGDTRVCSEARFHNAARSLRTGNAWDDFVRDNGSDITNLAMNFYLKNAEIETRGFEFTHKSFGDYLAGRALLEVALDLITLIDRRPETAMKEWFDVTATGNLTNELLDHMRRELQLRASSSEGLEEVRALKSGFERLASAVIRDGLPANGNADQPWRVAEARQRNAEVMVWAVLNACSLAIAATDPERAKIEVAWPDKAAFGNLLRRVVGQTDLTTSFGPKMFYKILFFQFQFAIATAAAPVMKCFAYLVAPEADLTGQALFAADLQHADLRRARLELASLRTCKLKGTNLSNANFSGSVIETTDFEDANLEGAQFNDAKLLVSPLDKASVKGATLLRTLILPGKGDRGADLKRRGANVTGVQMADMLRKPDSV</sequence>
<evidence type="ECO:0000259" key="1">
    <source>
        <dbReference type="SMART" id="SM00382"/>
    </source>
</evidence>
<dbReference type="PANTHER" id="PTHR14136:SF17">
    <property type="entry name" value="BTB_POZ DOMAIN-CONTAINING PROTEIN KCTD9"/>
    <property type="match status" value="1"/>
</dbReference>
<dbReference type="InterPro" id="IPR051082">
    <property type="entry name" value="Pentapeptide-BTB/POZ_domain"/>
</dbReference>
<dbReference type="SUPFAM" id="SSF52540">
    <property type="entry name" value="P-loop containing nucleoside triphosphate hydrolases"/>
    <property type="match status" value="1"/>
</dbReference>
<dbReference type="AlphaFoldDB" id="B8EKY7"/>
<organism evidence="2 3">
    <name type="scientific">Methylocella silvestris (strain DSM 15510 / CIP 108128 / LMG 27833 / NCIMB 13906 / BL2)</name>
    <dbReference type="NCBI Taxonomy" id="395965"/>
    <lineage>
        <taxon>Bacteria</taxon>
        <taxon>Pseudomonadati</taxon>
        <taxon>Pseudomonadota</taxon>
        <taxon>Alphaproteobacteria</taxon>
        <taxon>Hyphomicrobiales</taxon>
        <taxon>Beijerinckiaceae</taxon>
        <taxon>Methylocella</taxon>
    </lineage>
</organism>
<dbReference type="EMBL" id="CP001280">
    <property type="protein sequence ID" value="ACK52015.1"/>
    <property type="molecule type" value="Genomic_DNA"/>
</dbReference>
<proteinExistence type="predicted"/>
<dbReference type="Pfam" id="PF00805">
    <property type="entry name" value="Pentapeptide"/>
    <property type="match status" value="1"/>
</dbReference>
<dbReference type="STRING" id="395965.Msil_3106"/>
<dbReference type="eggNOG" id="COG1357">
    <property type="taxonomic scope" value="Bacteria"/>
</dbReference>
<evidence type="ECO:0000313" key="2">
    <source>
        <dbReference type="EMBL" id="ACK52015.1"/>
    </source>
</evidence>
<dbReference type="InterPro" id="IPR027417">
    <property type="entry name" value="P-loop_NTPase"/>
</dbReference>
<feature type="domain" description="AAA+ ATPase" evidence="1">
    <location>
        <begin position="292"/>
        <end position="445"/>
    </location>
</feature>
<dbReference type="InterPro" id="IPR003593">
    <property type="entry name" value="AAA+_ATPase"/>
</dbReference>
<dbReference type="Pfam" id="PF05729">
    <property type="entry name" value="NACHT"/>
    <property type="match status" value="1"/>
</dbReference>
<evidence type="ECO:0000313" key="3">
    <source>
        <dbReference type="Proteomes" id="UP000002257"/>
    </source>
</evidence>
<reference evidence="2 3" key="1">
    <citation type="journal article" date="2010" name="J. Bacteriol.">
        <title>Complete genome sequence of the aerobic facultative methanotroph Methylocella silvestris BL2.</title>
        <authorList>
            <person name="Chen Y."/>
            <person name="Crombie A."/>
            <person name="Rahman M.T."/>
            <person name="Dedysh S.N."/>
            <person name="Liesack W."/>
            <person name="Stott M.B."/>
            <person name="Alam M."/>
            <person name="Theisen A.R."/>
            <person name="Murrell J.C."/>
            <person name="Dunfield P.F."/>
        </authorList>
    </citation>
    <scope>NUCLEOTIDE SEQUENCE [LARGE SCALE GENOMIC DNA]</scope>
    <source>
        <strain evidence="3">DSM 15510 / CIP 108128 / LMG 27833 / NCIMB 13906 / BL2</strain>
    </source>
</reference>
<dbReference type="HOGENOM" id="CLU_307519_0_0_5"/>
<dbReference type="SMART" id="SM00382">
    <property type="entry name" value="AAA"/>
    <property type="match status" value="1"/>
</dbReference>
<dbReference type="Proteomes" id="UP000002257">
    <property type="component" value="Chromosome"/>
</dbReference>
<dbReference type="eggNOG" id="COG5635">
    <property type="taxonomic scope" value="Bacteria"/>
</dbReference>
<dbReference type="Gene3D" id="3.40.50.300">
    <property type="entry name" value="P-loop containing nucleotide triphosphate hydrolases"/>
    <property type="match status" value="1"/>
</dbReference>